<keyword evidence="3" id="KW-1185">Reference proteome</keyword>
<dbReference type="Gene3D" id="2.40.50.140">
    <property type="entry name" value="Nucleic acid-binding proteins"/>
    <property type="match status" value="1"/>
</dbReference>
<accession>A0AAU9SHU2</accession>
<evidence type="ECO:0000259" key="1">
    <source>
        <dbReference type="Pfam" id="PF02721"/>
    </source>
</evidence>
<dbReference type="SUPFAM" id="SSF50249">
    <property type="entry name" value="Nucleic acid-binding proteins"/>
    <property type="match status" value="1"/>
</dbReference>
<dbReference type="Proteomes" id="UP000836841">
    <property type="component" value="Chromosome 5"/>
</dbReference>
<sequence>TTDCNRLKYAASFHINSSTKSDRIQASIRGKLISKFQSEFEEGVCRVLMNFKLSPNLVSFKATPHSFKLSFTWSIYVKPCEEISNHSLRFNFIPFDELLSQTHDENVFVDVIGEMIEHDLKEITLYNAPRKLLNLQLKMIP</sequence>
<protein>
    <recommendedName>
        <fullName evidence="1">Replication protein A 70 kDa DNA-binding subunit B/D first OB fold domain-containing protein</fullName>
    </recommendedName>
</protein>
<dbReference type="EMBL" id="OU466861">
    <property type="protein sequence ID" value="CAH2065362.1"/>
    <property type="molecule type" value="Genomic_DNA"/>
</dbReference>
<dbReference type="Pfam" id="PF02721">
    <property type="entry name" value="DUF223"/>
    <property type="match status" value="1"/>
</dbReference>
<name>A0AAU9SHU2_THLAR</name>
<evidence type="ECO:0000313" key="2">
    <source>
        <dbReference type="EMBL" id="CAH2065362.1"/>
    </source>
</evidence>
<feature type="non-terminal residue" evidence="2">
    <location>
        <position position="1"/>
    </location>
</feature>
<dbReference type="CDD" id="cd04480">
    <property type="entry name" value="RPA1_DBD_A_like"/>
    <property type="match status" value="1"/>
</dbReference>
<organism evidence="2 3">
    <name type="scientific">Thlaspi arvense</name>
    <name type="common">Field penny-cress</name>
    <dbReference type="NCBI Taxonomy" id="13288"/>
    <lineage>
        <taxon>Eukaryota</taxon>
        <taxon>Viridiplantae</taxon>
        <taxon>Streptophyta</taxon>
        <taxon>Embryophyta</taxon>
        <taxon>Tracheophyta</taxon>
        <taxon>Spermatophyta</taxon>
        <taxon>Magnoliopsida</taxon>
        <taxon>eudicotyledons</taxon>
        <taxon>Gunneridae</taxon>
        <taxon>Pentapetalae</taxon>
        <taxon>rosids</taxon>
        <taxon>malvids</taxon>
        <taxon>Brassicales</taxon>
        <taxon>Brassicaceae</taxon>
        <taxon>Thlaspideae</taxon>
        <taxon>Thlaspi</taxon>
    </lineage>
</organism>
<feature type="non-terminal residue" evidence="2">
    <location>
        <position position="141"/>
    </location>
</feature>
<dbReference type="InterPro" id="IPR012340">
    <property type="entry name" value="NA-bd_OB-fold"/>
</dbReference>
<reference evidence="2 3" key="1">
    <citation type="submission" date="2022-03" db="EMBL/GenBank/DDBJ databases">
        <authorList>
            <person name="Nunn A."/>
            <person name="Chopra R."/>
            <person name="Nunn A."/>
            <person name="Contreras Garrido A."/>
        </authorList>
    </citation>
    <scope>NUCLEOTIDE SEQUENCE [LARGE SCALE GENOMIC DNA]</scope>
</reference>
<dbReference type="InterPro" id="IPR003871">
    <property type="entry name" value="RFA1B/D_OB_1st"/>
</dbReference>
<gene>
    <name evidence="2" type="ORF">TAV2_LOCUS17413</name>
</gene>
<evidence type="ECO:0000313" key="3">
    <source>
        <dbReference type="Proteomes" id="UP000836841"/>
    </source>
</evidence>
<proteinExistence type="predicted"/>
<feature type="domain" description="Replication protein A 70 kDa DNA-binding subunit B/D first OB fold" evidence="1">
    <location>
        <begin position="20"/>
        <end position="80"/>
    </location>
</feature>
<dbReference type="AlphaFoldDB" id="A0AAU9SHU2"/>